<sequence length="40" mass="4854">SSFLCYDETMQKKLELPTESFMLRDFAKYSEQRNNKQMDT</sequence>
<evidence type="ECO:0000313" key="1">
    <source>
        <dbReference type="EMBL" id="CAG8687482.1"/>
    </source>
</evidence>
<protein>
    <submittedName>
        <fullName evidence="1">929_t:CDS:1</fullName>
    </submittedName>
</protein>
<comment type="caution">
    <text evidence="1">The sequence shown here is derived from an EMBL/GenBank/DDBJ whole genome shotgun (WGS) entry which is preliminary data.</text>
</comment>
<feature type="non-terminal residue" evidence="1">
    <location>
        <position position="40"/>
    </location>
</feature>
<proteinExistence type="predicted"/>
<feature type="non-terminal residue" evidence="1">
    <location>
        <position position="1"/>
    </location>
</feature>
<gene>
    <name evidence="1" type="ORF">SCALOS_LOCUS9999</name>
</gene>
<dbReference type="EMBL" id="CAJVPM010034526">
    <property type="protein sequence ID" value="CAG8687482.1"/>
    <property type="molecule type" value="Genomic_DNA"/>
</dbReference>
<dbReference type="Proteomes" id="UP000789860">
    <property type="component" value="Unassembled WGS sequence"/>
</dbReference>
<accession>A0ACA9P887</accession>
<organism evidence="1 2">
    <name type="scientific">Scutellospora calospora</name>
    <dbReference type="NCBI Taxonomy" id="85575"/>
    <lineage>
        <taxon>Eukaryota</taxon>
        <taxon>Fungi</taxon>
        <taxon>Fungi incertae sedis</taxon>
        <taxon>Mucoromycota</taxon>
        <taxon>Glomeromycotina</taxon>
        <taxon>Glomeromycetes</taxon>
        <taxon>Diversisporales</taxon>
        <taxon>Gigasporaceae</taxon>
        <taxon>Scutellospora</taxon>
    </lineage>
</organism>
<reference evidence="1" key="1">
    <citation type="submission" date="2021-06" db="EMBL/GenBank/DDBJ databases">
        <authorList>
            <person name="Kallberg Y."/>
            <person name="Tangrot J."/>
            <person name="Rosling A."/>
        </authorList>
    </citation>
    <scope>NUCLEOTIDE SEQUENCE</scope>
    <source>
        <strain evidence="1">AU212A</strain>
    </source>
</reference>
<evidence type="ECO:0000313" key="2">
    <source>
        <dbReference type="Proteomes" id="UP000789860"/>
    </source>
</evidence>
<keyword evidence="2" id="KW-1185">Reference proteome</keyword>
<name>A0ACA9P887_9GLOM</name>